<proteinExistence type="predicted"/>
<name>A0A9R1X1Z1_LACSA</name>
<gene>
    <name evidence="2" type="ORF">LSAT_V11C800452670</name>
</gene>
<dbReference type="Proteomes" id="UP000235145">
    <property type="component" value="Unassembled WGS sequence"/>
</dbReference>
<feature type="region of interest" description="Disordered" evidence="1">
    <location>
        <begin position="25"/>
        <end position="107"/>
    </location>
</feature>
<protein>
    <submittedName>
        <fullName evidence="2">Uncharacterized protein</fullName>
    </submittedName>
</protein>
<keyword evidence="3" id="KW-1185">Reference proteome</keyword>
<reference evidence="2 3" key="1">
    <citation type="journal article" date="2017" name="Nat. Commun.">
        <title>Genome assembly with in vitro proximity ligation data and whole-genome triplication in lettuce.</title>
        <authorList>
            <person name="Reyes-Chin-Wo S."/>
            <person name="Wang Z."/>
            <person name="Yang X."/>
            <person name="Kozik A."/>
            <person name="Arikit S."/>
            <person name="Song C."/>
            <person name="Xia L."/>
            <person name="Froenicke L."/>
            <person name="Lavelle D.O."/>
            <person name="Truco M.J."/>
            <person name="Xia R."/>
            <person name="Zhu S."/>
            <person name="Xu C."/>
            <person name="Xu H."/>
            <person name="Xu X."/>
            <person name="Cox K."/>
            <person name="Korf I."/>
            <person name="Meyers B.C."/>
            <person name="Michelmore R.W."/>
        </authorList>
    </citation>
    <scope>NUCLEOTIDE SEQUENCE [LARGE SCALE GENOMIC DNA]</scope>
    <source>
        <strain evidence="3">cv. Salinas</strain>
        <tissue evidence="2">Seedlings</tissue>
    </source>
</reference>
<evidence type="ECO:0000256" key="1">
    <source>
        <dbReference type="SAM" id="MobiDB-lite"/>
    </source>
</evidence>
<evidence type="ECO:0000313" key="3">
    <source>
        <dbReference type="Proteomes" id="UP000235145"/>
    </source>
</evidence>
<feature type="compositionally biased region" description="Polar residues" evidence="1">
    <location>
        <begin position="25"/>
        <end position="40"/>
    </location>
</feature>
<organism evidence="2 3">
    <name type="scientific">Lactuca sativa</name>
    <name type="common">Garden lettuce</name>
    <dbReference type="NCBI Taxonomy" id="4236"/>
    <lineage>
        <taxon>Eukaryota</taxon>
        <taxon>Viridiplantae</taxon>
        <taxon>Streptophyta</taxon>
        <taxon>Embryophyta</taxon>
        <taxon>Tracheophyta</taxon>
        <taxon>Spermatophyta</taxon>
        <taxon>Magnoliopsida</taxon>
        <taxon>eudicotyledons</taxon>
        <taxon>Gunneridae</taxon>
        <taxon>Pentapetalae</taxon>
        <taxon>asterids</taxon>
        <taxon>campanulids</taxon>
        <taxon>Asterales</taxon>
        <taxon>Asteraceae</taxon>
        <taxon>Cichorioideae</taxon>
        <taxon>Cichorieae</taxon>
        <taxon>Lactucinae</taxon>
        <taxon>Lactuca</taxon>
    </lineage>
</organism>
<accession>A0A9R1X1Z1</accession>
<dbReference type="EMBL" id="NBSK02000008">
    <property type="protein sequence ID" value="KAJ0193292.1"/>
    <property type="molecule type" value="Genomic_DNA"/>
</dbReference>
<feature type="compositionally biased region" description="Low complexity" evidence="1">
    <location>
        <begin position="68"/>
        <end position="91"/>
    </location>
</feature>
<comment type="caution">
    <text evidence="2">The sequence shown here is derived from an EMBL/GenBank/DDBJ whole genome shotgun (WGS) entry which is preliminary data.</text>
</comment>
<evidence type="ECO:0000313" key="2">
    <source>
        <dbReference type="EMBL" id="KAJ0193292.1"/>
    </source>
</evidence>
<sequence>MGSGDHDKLRNAPLACVDLSTQLFDGPTSNDCHSLGLSSTPPHPNEVFTRHNFEDTEMEDLTPHMYIPASTSTVPPPTSTSSASEKSSGQTKKGRGGGTKWSQGHHT</sequence>
<dbReference type="AlphaFoldDB" id="A0A9R1X1Z1"/>